<evidence type="ECO:0000256" key="1">
    <source>
        <dbReference type="SAM" id="Phobius"/>
    </source>
</evidence>
<dbReference type="InterPro" id="IPR045670">
    <property type="entry name" value="DUF5916"/>
</dbReference>
<dbReference type="AlphaFoldDB" id="A0A2A4MVX5"/>
<dbReference type="GO" id="GO:0004553">
    <property type="term" value="F:hydrolase activity, hydrolyzing O-glycosyl compounds"/>
    <property type="evidence" value="ECO:0007669"/>
    <property type="project" value="InterPro"/>
</dbReference>
<feature type="domain" description="DUF5916" evidence="3">
    <location>
        <begin position="251"/>
        <end position="351"/>
    </location>
</feature>
<evidence type="ECO:0000313" key="4">
    <source>
        <dbReference type="EMBL" id="PCH63897.1"/>
    </source>
</evidence>
<keyword evidence="1" id="KW-0472">Membrane</keyword>
<evidence type="ECO:0000313" key="5">
    <source>
        <dbReference type="Proteomes" id="UP000218172"/>
    </source>
</evidence>
<dbReference type="InterPro" id="IPR010502">
    <property type="entry name" value="Carb-bd_dom_fam9"/>
</dbReference>
<accession>A0A2A4MVX5</accession>
<evidence type="ECO:0000259" key="2">
    <source>
        <dbReference type="Pfam" id="PF06452"/>
    </source>
</evidence>
<feature type="domain" description="Carbohydrate-binding" evidence="2">
    <location>
        <begin position="54"/>
        <end position="209"/>
    </location>
</feature>
<name>A0A2A4MVX5_9GAMM</name>
<protein>
    <submittedName>
        <fullName evidence="4">Hydrolase</fullName>
    </submittedName>
</protein>
<dbReference type="Pfam" id="PF19313">
    <property type="entry name" value="DUF5916"/>
    <property type="match status" value="1"/>
</dbReference>
<feature type="transmembrane region" description="Helical" evidence="1">
    <location>
        <begin position="12"/>
        <end position="30"/>
    </location>
</feature>
<sequence length="754" mass="86176">MKILENKEDYRTTLLAATFYKLCLLFFILIPSTQSLAQQESPYNIPRVSQAPNIDGTVQAQEWSDAYSITLDIETNPGDNIKSEVTAQALIMEDGETLYVAFIALDPDPSQIRAFYRDRDNLQNDDIVGIVLDTFNGERRAYEFFVNPLGIQRDAINDELNRSYDRSWNAIWESAGSINNEGYHVEMAIPLKQLRFPQGTDIQTWGIDLVRMYSRNTFHRVSHTPLDRDISCYLCAIAKMEGFADLEAGTNLEIIPTLTTRANQSRDGDNGSWQGSDINPEASLDIRWGITQDIYLNATVNPDFSQVEADSTQLDINNTFSLYFPERRTFFLDGADYFKTFANLVHTRNIAAPDYGVKLTGKSGRHSYGILNANDTFTSFVIPESLSSSVATLGEIDSDVSIGRYNFDVGEKSSIGAIVTNRSSSGYSNNVVALDGVFHLSDQDTVYIQSMHSKSAYPGQIQEDYDQSDKLSDSSTVIDYRHFDRRWDWRAQFLDYGKDFRADLGFINRVDYKKQVYTAGHTWRWDDQNFFTRIRIAADYDRTEDQSGLQLEEETEFMLNMNGPMQSYLSGLFGGSETYWDGQYFDERFAQINTGFSPLPNLSIGLHLRDEDIVDFTNTQLGHSKRFGTNIRYQWGQHLQLDLQQTLQQFDVQDGRLFTANITDAKASYQFDARSFLRFTVQYSDNERNPELYTNEVRSQNKKLSSQLLYSYRLNAVSRFFIGYADSGFADDSQQSIQTTDRSIFAKFSYAWLP</sequence>
<proteinExistence type="predicted"/>
<dbReference type="CDD" id="cd09618">
    <property type="entry name" value="CBM9_like_2"/>
    <property type="match status" value="1"/>
</dbReference>
<dbReference type="GO" id="GO:0030246">
    <property type="term" value="F:carbohydrate binding"/>
    <property type="evidence" value="ECO:0007669"/>
    <property type="project" value="InterPro"/>
</dbReference>
<reference evidence="5" key="1">
    <citation type="submission" date="2017-08" db="EMBL/GenBank/DDBJ databases">
        <title>A dynamic microbial community with high functional redundancy inhabits the cold, oxic subseafloor aquifer.</title>
        <authorList>
            <person name="Tully B.J."/>
            <person name="Wheat C.G."/>
            <person name="Glazer B.T."/>
            <person name="Huber J.A."/>
        </authorList>
    </citation>
    <scope>NUCLEOTIDE SEQUENCE [LARGE SCALE GENOMIC DNA]</scope>
</reference>
<organism evidence="4 5">
    <name type="scientific">SAR86 cluster bacterium</name>
    <dbReference type="NCBI Taxonomy" id="2030880"/>
    <lineage>
        <taxon>Bacteria</taxon>
        <taxon>Pseudomonadati</taxon>
        <taxon>Pseudomonadota</taxon>
        <taxon>Gammaproteobacteria</taxon>
        <taxon>SAR86 cluster</taxon>
    </lineage>
</organism>
<keyword evidence="1" id="KW-0812">Transmembrane</keyword>
<keyword evidence="4" id="KW-0378">Hydrolase</keyword>
<dbReference type="EMBL" id="NVQR01000006">
    <property type="protein sequence ID" value="PCH63897.1"/>
    <property type="molecule type" value="Genomic_DNA"/>
</dbReference>
<dbReference type="Pfam" id="PF06452">
    <property type="entry name" value="CBM9_1"/>
    <property type="match status" value="1"/>
</dbReference>
<dbReference type="GO" id="GO:0016052">
    <property type="term" value="P:carbohydrate catabolic process"/>
    <property type="evidence" value="ECO:0007669"/>
    <property type="project" value="InterPro"/>
</dbReference>
<evidence type="ECO:0000259" key="3">
    <source>
        <dbReference type="Pfam" id="PF19313"/>
    </source>
</evidence>
<dbReference type="SUPFAM" id="SSF49344">
    <property type="entry name" value="CBD9-like"/>
    <property type="match status" value="1"/>
</dbReference>
<dbReference type="Proteomes" id="UP000218172">
    <property type="component" value="Unassembled WGS sequence"/>
</dbReference>
<gene>
    <name evidence="4" type="ORF">COC19_00530</name>
</gene>
<keyword evidence="1" id="KW-1133">Transmembrane helix</keyword>
<comment type="caution">
    <text evidence="4">The sequence shown here is derived from an EMBL/GenBank/DDBJ whole genome shotgun (WGS) entry which is preliminary data.</text>
</comment>
<dbReference type="Gene3D" id="2.60.40.1190">
    <property type="match status" value="1"/>
</dbReference>